<dbReference type="EMBL" id="CABFNP030001333">
    <property type="protein sequence ID" value="CAI6099940.1"/>
    <property type="molecule type" value="Genomic_DNA"/>
</dbReference>
<reference evidence="1" key="1">
    <citation type="submission" date="2023-01" db="EMBL/GenBank/DDBJ databases">
        <authorList>
            <person name="Piombo E."/>
        </authorList>
    </citation>
    <scope>NUCLEOTIDE SEQUENCE</scope>
</reference>
<evidence type="ECO:0000313" key="2">
    <source>
        <dbReference type="Proteomes" id="UP001160390"/>
    </source>
</evidence>
<dbReference type="AlphaFoldDB" id="A0AA35QDF8"/>
<proteinExistence type="predicted"/>
<name>A0AA35QDF8_9HYPO</name>
<dbReference type="Proteomes" id="UP001160390">
    <property type="component" value="Unassembled WGS sequence"/>
</dbReference>
<organism evidence="1 2">
    <name type="scientific">Clonostachys chloroleuca</name>
    <dbReference type="NCBI Taxonomy" id="1926264"/>
    <lineage>
        <taxon>Eukaryota</taxon>
        <taxon>Fungi</taxon>
        <taxon>Dikarya</taxon>
        <taxon>Ascomycota</taxon>
        <taxon>Pezizomycotina</taxon>
        <taxon>Sordariomycetes</taxon>
        <taxon>Hypocreomycetidae</taxon>
        <taxon>Hypocreales</taxon>
        <taxon>Bionectriaceae</taxon>
        <taxon>Clonostachys</taxon>
    </lineage>
</organism>
<accession>A0AA35QDF8</accession>
<sequence>MDDPGGGGPASKKELFYRQAESPVDSFSCAQLSFFILFVGDQPRVIHDARYDIELPIGAWGHLPMQPGVALASHSFVWAEADRWLQHLRDEGEDQPEVPEGEHVYQDLKWTSAMSEED</sequence>
<evidence type="ECO:0000313" key="1">
    <source>
        <dbReference type="EMBL" id="CAI6099940.1"/>
    </source>
</evidence>
<comment type="caution">
    <text evidence="1">The sequence shown here is derived from an EMBL/GenBank/DDBJ whole genome shotgun (WGS) entry which is preliminary data.</text>
</comment>
<protein>
    <submittedName>
        <fullName evidence="1">Uncharacterized protein</fullName>
    </submittedName>
</protein>
<keyword evidence="2" id="KW-1185">Reference proteome</keyword>
<gene>
    <name evidence="1" type="ORF">CCHLO57077_00014070</name>
</gene>